<evidence type="ECO:0000256" key="1">
    <source>
        <dbReference type="SAM" id="MobiDB-lite"/>
    </source>
</evidence>
<proteinExistence type="predicted"/>
<dbReference type="Proteomes" id="UP001217089">
    <property type="component" value="Unassembled WGS sequence"/>
</dbReference>
<gene>
    <name evidence="2" type="ORF">KUTeg_003580</name>
</gene>
<comment type="caution">
    <text evidence="2">The sequence shown here is derived from an EMBL/GenBank/DDBJ whole genome shotgun (WGS) entry which is preliminary data.</text>
</comment>
<protein>
    <submittedName>
        <fullName evidence="2">Uncharacterized protein</fullName>
    </submittedName>
</protein>
<organism evidence="2 3">
    <name type="scientific">Tegillarca granosa</name>
    <name type="common">Malaysian cockle</name>
    <name type="synonym">Anadara granosa</name>
    <dbReference type="NCBI Taxonomy" id="220873"/>
    <lineage>
        <taxon>Eukaryota</taxon>
        <taxon>Metazoa</taxon>
        <taxon>Spiralia</taxon>
        <taxon>Lophotrochozoa</taxon>
        <taxon>Mollusca</taxon>
        <taxon>Bivalvia</taxon>
        <taxon>Autobranchia</taxon>
        <taxon>Pteriomorphia</taxon>
        <taxon>Arcoida</taxon>
        <taxon>Arcoidea</taxon>
        <taxon>Arcidae</taxon>
        <taxon>Tegillarca</taxon>
    </lineage>
</organism>
<sequence length="148" mass="16455">MMFRKVRRTVSKSPKIIIKFAWYTSTLSGADKNLKTTRTTGQNKQVDQSYLDNPSDVRGSTSRTRDRMPTRLSLGSSGRGRDNPNDSTQQTETKISESRLATPSSGGRISFKGSGLPIPVGNPSTDSAKLRRIMQDTRSHNVQLKQRP</sequence>
<dbReference type="EMBL" id="JARBDR010000214">
    <property type="protein sequence ID" value="KAJ8318489.1"/>
    <property type="molecule type" value="Genomic_DNA"/>
</dbReference>
<reference evidence="2 3" key="1">
    <citation type="submission" date="2022-12" db="EMBL/GenBank/DDBJ databases">
        <title>Chromosome-level genome of Tegillarca granosa.</title>
        <authorList>
            <person name="Kim J."/>
        </authorList>
    </citation>
    <scope>NUCLEOTIDE SEQUENCE [LARGE SCALE GENOMIC DNA]</scope>
    <source>
        <strain evidence="2">Teg-2019</strain>
        <tissue evidence="2">Adductor muscle</tissue>
    </source>
</reference>
<feature type="compositionally biased region" description="Polar residues" evidence="1">
    <location>
        <begin position="36"/>
        <end position="62"/>
    </location>
</feature>
<accession>A0ABQ9FMI8</accession>
<evidence type="ECO:0000313" key="2">
    <source>
        <dbReference type="EMBL" id="KAJ8318489.1"/>
    </source>
</evidence>
<keyword evidence="3" id="KW-1185">Reference proteome</keyword>
<feature type="compositionally biased region" description="Polar residues" evidence="1">
    <location>
        <begin position="85"/>
        <end position="107"/>
    </location>
</feature>
<name>A0ABQ9FMI8_TEGGR</name>
<evidence type="ECO:0000313" key="3">
    <source>
        <dbReference type="Proteomes" id="UP001217089"/>
    </source>
</evidence>
<feature type="region of interest" description="Disordered" evidence="1">
    <location>
        <begin position="33"/>
        <end position="130"/>
    </location>
</feature>